<comment type="similarity">
    <text evidence="13">Belongs to the LpxK family.</text>
</comment>
<evidence type="ECO:0000256" key="1">
    <source>
        <dbReference type="ARBA" id="ARBA00002274"/>
    </source>
</evidence>
<evidence type="ECO:0000313" key="16">
    <source>
        <dbReference type="Proteomes" id="UP001485459"/>
    </source>
</evidence>
<dbReference type="EC" id="2.7.1.130" evidence="3 13"/>
<keyword evidence="5 13" id="KW-0444">Lipid biosynthesis</keyword>
<dbReference type="HAMAP" id="MF_00409">
    <property type="entry name" value="LpxK"/>
    <property type="match status" value="1"/>
</dbReference>
<sequence length="367" mass="41435">MWQYLSFLLYPFALLYGLVLWVRNRLYDAGMLTSVEFSVPTIAVGNLSVGGTGKTPHVEYLIRLLKDRYRVATLSRGYNRKTKGYQLAGPKTTAADIGDEPMQFHRKFPEVTVCVGEERMLAVPQLMGDRPETEVILLDDAFQHRSIKPGLNLMVTDYSRLFTRDHVVPAGRLREGRKGYHRADGIIVSKCPAGLTAAEKENIRREINPLPHQQLFFTTLQYGVPAEMLTGEPVLIPENARVLVACGIARPEPLVQHLRQRHENVSLLSFPDHYYYNRNDLEKIRLELDNLDGEGPAYIITTEKDAVRLNLLRDIIANTQLPFAVIPVEVAFLFGESAGFDRFVMEYTENALLAAGETPPGWQTPQP</sequence>
<evidence type="ECO:0000256" key="10">
    <source>
        <dbReference type="ARBA" id="ARBA00022840"/>
    </source>
</evidence>
<organism evidence="15 16">
    <name type="scientific">Chitinophaga pollutisoli</name>
    <dbReference type="NCBI Taxonomy" id="3133966"/>
    <lineage>
        <taxon>Bacteria</taxon>
        <taxon>Pseudomonadati</taxon>
        <taxon>Bacteroidota</taxon>
        <taxon>Chitinophagia</taxon>
        <taxon>Chitinophagales</taxon>
        <taxon>Chitinophagaceae</taxon>
        <taxon>Chitinophaga</taxon>
    </lineage>
</organism>
<evidence type="ECO:0000256" key="9">
    <source>
        <dbReference type="ARBA" id="ARBA00022777"/>
    </source>
</evidence>
<keyword evidence="7 13" id="KW-0808">Transferase</keyword>
<keyword evidence="14" id="KW-1133">Transmembrane helix</keyword>
<evidence type="ECO:0000256" key="13">
    <source>
        <dbReference type="HAMAP-Rule" id="MF_00409"/>
    </source>
</evidence>
<keyword evidence="14" id="KW-0472">Membrane</keyword>
<dbReference type="InterPro" id="IPR003758">
    <property type="entry name" value="LpxK"/>
</dbReference>
<feature type="transmembrane region" description="Helical" evidence="14">
    <location>
        <begin position="6"/>
        <end position="22"/>
    </location>
</feature>
<dbReference type="Pfam" id="PF02606">
    <property type="entry name" value="LpxK"/>
    <property type="match status" value="1"/>
</dbReference>
<keyword evidence="8 13" id="KW-0547">Nucleotide-binding</keyword>
<evidence type="ECO:0000256" key="3">
    <source>
        <dbReference type="ARBA" id="ARBA00012071"/>
    </source>
</evidence>
<evidence type="ECO:0000256" key="8">
    <source>
        <dbReference type="ARBA" id="ARBA00022741"/>
    </source>
</evidence>
<protein>
    <recommendedName>
        <fullName evidence="4 13">Tetraacyldisaccharide 4'-kinase</fullName>
        <ecNumber evidence="3 13">2.7.1.130</ecNumber>
    </recommendedName>
    <alternativeName>
        <fullName evidence="12 13">Lipid A 4'-kinase</fullName>
    </alternativeName>
</protein>
<dbReference type="PANTHER" id="PTHR42724:SF1">
    <property type="entry name" value="TETRAACYLDISACCHARIDE 4'-KINASE, MITOCHONDRIAL-RELATED"/>
    <property type="match status" value="1"/>
</dbReference>
<keyword evidence="6 13" id="KW-0441">Lipid A biosynthesis</keyword>
<gene>
    <name evidence="13 15" type="primary">lpxK</name>
    <name evidence="15" type="ORF">WJU16_00400</name>
</gene>
<evidence type="ECO:0000256" key="6">
    <source>
        <dbReference type="ARBA" id="ARBA00022556"/>
    </source>
</evidence>
<evidence type="ECO:0000256" key="7">
    <source>
        <dbReference type="ARBA" id="ARBA00022679"/>
    </source>
</evidence>
<keyword evidence="14" id="KW-0812">Transmembrane</keyword>
<dbReference type="EMBL" id="CP149822">
    <property type="protein sequence ID" value="WZN41496.1"/>
    <property type="molecule type" value="Genomic_DNA"/>
</dbReference>
<evidence type="ECO:0000256" key="12">
    <source>
        <dbReference type="ARBA" id="ARBA00029757"/>
    </source>
</evidence>
<comment type="pathway">
    <text evidence="2 13">Glycolipid biosynthesis; lipid IV(A) biosynthesis; lipid IV(A) from (3R)-3-hydroxytetradecanoyl-[acyl-carrier-protein] and UDP-N-acetyl-alpha-D-glucosamine: step 6/6.</text>
</comment>
<keyword evidence="11 13" id="KW-0443">Lipid metabolism</keyword>
<proteinExistence type="inferred from homology"/>
<evidence type="ECO:0000256" key="2">
    <source>
        <dbReference type="ARBA" id="ARBA00004870"/>
    </source>
</evidence>
<dbReference type="RefSeq" id="WP_341836345.1">
    <property type="nucleotide sequence ID" value="NZ_CP149822.1"/>
</dbReference>
<dbReference type="NCBIfam" id="TIGR00682">
    <property type="entry name" value="lpxK"/>
    <property type="match status" value="1"/>
</dbReference>
<keyword evidence="10 13" id="KW-0067">ATP-binding</keyword>
<dbReference type="InterPro" id="IPR027417">
    <property type="entry name" value="P-loop_NTPase"/>
</dbReference>
<name>A0ABZ2YP07_9BACT</name>
<reference evidence="16" key="1">
    <citation type="submission" date="2024-03" db="EMBL/GenBank/DDBJ databases">
        <title>Chitinophaga horti sp. nov., isolated from garden soil.</title>
        <authorList>
            <person name="Lee D.S."/>
            <person name="Han D.M."/>
            <person name="Baek J.H."/>
            <person name="Choi D.G."/>
            <person name="Jeon J.H."/>
            <person name="Jeon C.O."/>
        </authorList>
    </citation>
    <scope>NUCLEOTIDE SEQUENCE [LARGE SCALE GENOMIC DNA]</scope>
    <source>
        <strain evidence="16">GPA1</strain>
    </source>
</reference>
<dbReference type="Proteomes" id="UP001485459">
    <property type="component" value="Chromosome"/>
</dbReference>
<keyword evidence="9 13" id="KW-0418">Kinase</keyword>
<keyword evidence="16" id="KW-1185">Reference proteome</keyword>
<evidence type="ECO:0000256" key="11">
    <source>
        <dbReference type="ARBA" id="ARBA00023098"/>
    </source>
</evidence>
<evidence type="ECO:0000313" key="15">
    <source>
        <dbReference type="EMBL" id="WZN41496.1"/>
    </source>
</evidence>
<evidence type="ECO:0000256" key="4">
    <source>
        <dbReference type="ARBA" id="ARBA00016436"/>
    </source>
</evidence>
<accession>A0ABZ2YP07</accession>
<dbReference type="GO" id="GO:0009029">
    <property type="term" value="F:lipid-A 4'-kinase activity"/>
    <property type="evidence" value="ECO:0007669"/>
    <property type="project" value="UniProtKB-EC"/>
</dbReference>
<comment type="function">
    <text evidence="1 13">Transfers the gamma-phosphate of ATP to the 4'-position of a tetraacyldisaccharide 1-phosphate intermediate (termed DS-1-P) to form tetraacyldisaccharide 1,4'-bis-phosphate (lipid IVA).</text>
</comment>
<comment type="catalytic activity">
    <reaction evidence="13">
        <text>a lipid A disaccharide + ATP = a lipid IVA + ADP + H(+)</text>
        <dbReference type="Rhea" id="RHEA:67840"/>
        <dbReference type="ChEBI" id="CHEBI:15378"/>
        <dbReference type="ChEBI" id="CHEBI:30616"/>
        <dbReference type="ChEBI" id="CHEBI:176343"/>
        <dbReference type="ChEBI" id="CHEBI:176425"/>
        <dbReference type="ChEBI" id="CHEBI:456216"/>
        <dbReference type="EC" id="2.7.1.130"/>
    </reaction>
</comment>
<evidence type="ECO:0000256" key="14">
    <source>
        <dbReference type="SAM" id="Phobius"/>
    </source>
</evidence>
<dbReference type="SUPFAM" id="SSF52540">
    <property type="entry name" value="P-loop containing nucleoside triphosphate hydrolases"/>
    <property type="match status" value="1"/>
</dbReference>
<evidence type="ECO:0000256" key="5">
    <source>
        <dbReference type="ARBA" id="ARBA00022516"/>
    </source>
</evidence>
<feature type="binding site" evidence="13">
    <location>
        <begin position="48"/>
        <end position="55"/>
    </location>
    <ligand>
        <name>ATP</name>
        <dbReference type="ChEBI" id="CHEBI:30616"/>
    </ligand>
</feature>
<dbReference type="PANTHER" id="PTHR42724">
    <property type="entry name" value="TETRAACYLDISACCHARIDE 4'-KINASE"/>
    <property type="match status" value="1"/>
</dbReference>